<organism evidence="3 4">
    <name type="scientific">Protomyces lactucae-debilis</name>
    <dbReference type="NCBI Taxonomy" id="2754530"/>
    <lineage>
        <taxon>Eukaryota</taxon>
        <taxon>Fungi</taxon>
        <taxon>Dikarya</taxon>
        <taxon>Ascomycota</taxon>
        <taxon>Taphrinomycotina</taxon>
        <taxon>Taphrinomycetes</taxon>
        <taxon>Taphrinales</taxon>
        <taxon>Protomycetaceae</taxon>
        <taxon>Protomyces</taxon>
    </lineage>
</organism>
<name>A0A1Y2FAW1_PROLT</name>
<evidence type="ECO:0000313" key="3">
    <source>
        <dbReference type="EMBL" id="ORY81021.1"/>
    </source>
</evidence>
<feature type="signal peptide" evidence="2">
    <location>
        <begin position="1"/>
        <end position="18"/>
    </location>
</feature>
<feature type="compositionally biased region" description="Low complexity" evidence="1">
    <location>
        <begin position="322"/>
        <end position="334"/>
    </location>
</feature>
<dbReference type="Proteomes" id="UP000193685">
    <property type="component" value="Unassembled WGS sequence"/>
</dbReference>
<evidence type="ECO:0000313" key="4">
    <source>
        <dbReference type="Proteomes" id="UP000193685"/>
    </source>
</evidence>
<dbReference type="EMBL" id="MCFI01000012">
    <property type="protein sequence ID" value="ORY81021.1"/>
    <property type="molecule type" value="Genomic_DNA"/>
</dbReference>
<feature type="compositionally biased region" description="Low complexity" evidence="1">
    <location>
        <begin position="420"/>
        <end position="455"/>
    </location>
</feature>
<gene>
    <name evidence="3" type="ORF">BCR37DRAFT_388037</name>
</gene>
<protein>
    <submittedName>
        <fullName evidence="3">Uncharacterized protein</fullName>
    </submittedName>
</protein>
<accession>A0A1Y2FAW1</accession>
<comment type="caution">
    <text evidence="3">The sequence shown here is derived from an EMBL/GenBank/DDBJ whole genome shotgun (WGS) entry which is preliminary data.</text>
</comment>
<feature type="region of interest" description="Disordered" evidence="1">
    <location>
        <begin position="247"/>
        <end position="280"/>
    </location>
</feature>
<feature type="region of interest" description="Disordered" evidence="1">
    <location>
        <begin position="373"/>
        <end position="455"/>
    </location>
</feature>
<dbReference type="GeneID" id="63787184"/>
<feature type="compositionally biased region" description="Low complexity" evidence="1">
    <location>
        <begin position="392"/>
        <end position="408"/>
    </location>
</feature>
<evidence type="ECO:0000256" key="2">
    <source>
        <dbReference type="SAM" id="SignalP"/>
    </source>
</evidence>
<evidence type="ECO:0000256" key="1">
    <source>
        <dbReference type="SAM" id="MobiDB-lite"/>
    </source>
</evidence>
<feature type="compositionally biased region" description="Polar residues" evidence="1">
    <location>
        <begin position="373"/>
        <end position="391"/>
    </location>
</feature>
<feature type="compositionally biased region" description="Polar residues" evidence="1">
    <location>
        <begin position="256"/>
        <end position="276"/>
    </location>
</feature>
<feature type="region of interest" description="Disordered" evidence="1">
    <location>
        <begin position="299"/>
        <end position="334"/>
    </location>
</feature>
<proteinExistence type="predicted"/>
<feature type="chain" id="PRO_5013096077" evidence="2">
    <location>
        <begin position="19"/>
        <end position="455"/>
    </location>
</feature>
<keyword evidence="4" id="KW-1185">Reference proteome</keyword>
<keyword evidence="2" id="KW-0732">Signal</keyword>
<sequence>MFVFGMSMWVILFWSVYATPLMSSESQSEATSPSVAPGAMSSHAKRTFFWPWYDLHAIKHYWKDKFLKHSKHAFGSNALTGLGVFGSLGMPSVVVTPAAGLAGNAGLGLSGDANLGLSGVNTGVGLAGNAGLGIEDNAGLGLGLAGNTGLGLAGNTGAGSTSLGAVPSLVPVVSLQGTQGVSNSIQGQSQSSGSNGASAGVGLGLDLSGNAGGDIAGSGHALLPSGSTGLSGDVGLGLVGDVGGATTSHDAVPTPASVSLQGETQGTVSDSYQGHSHSFGKSGASADVGIGLGLGSSGSTGGGIASSGGTPLPAGSANLAGTQTASTTKTTDQQNMAGAIFKGNTVKSTGSNAPGARPSDVADAAALHVGTSANLGSTQGSKGTHTAPPSAQSSGTTTTETTTTTTQETGEETTDDKTVGDSTVSGSSSAGADTVNQADSSLVSGNSNSNGTSVR</sequence>
<dbReference type="AlphaFoldDB" id="A0A1Y2FAW1"/>
<dbReference type="RefSeq" id="XP_040724666.1">
    <property type="nucleotide sequence ID" value="XM_040870585.1"/>
</dbReference>
<reference evidence="3 4" key="1">
    <citation type="submission" date="2016-07" db="EMBL/GenBank/DDBJ databases">
        <title>Pervasive Adenine N6-methylation of Active Genes in Fungi.</title>
        <authorList>
            <consortium name="DOE Joint Genome Institute"/>
            <person name="Mondo S.J."/>
            <person name="Dannebaum R.O."/>
            <person name="Kuo R.C."/>
            <person name="Labutti K."/>
            <person name="Haridas S."/>
            <person name="Kuo A."/>
            <person name="Salamov A."/>
            <person name="Ahrendt S.R."/>
            <person name="Lipzen A."/>
            <person name="Sullivan W."/>
            <person name="Andreopoulos W.B."/>
            <person name="Clum A."/>
            <person name="Lindquist E."/>
            <person name="Daum C."/>
            <person name="Ramamoorthy G.K."/>
            <person name="Gryganskyi A."/>
            <person name="Culley D."/>
            <person name="Magnuson J.K."/>
            <person name="James T.Y."/>
            <person name="O'Malley M.A."/>
            <person name="Stajich J.E."/>
            <person name="Spatafora J.W."/>
            <person name="Visel A."/>
            <person name="Grigoriev I.V."/>
        </authorList>
    </citation>
    <scope>NUCLEOTIDE SEQUENCE [LARGE SCALE GENOMIC DNA]</scope>
    <source>
        <strain evidence="3 4">12-1054</strain>
    </source>
</reference>